<gene>
    <name evidence="3" type="ordered locus">Snas_5074</name>
</gene>
<accession>D3QAR4</accession>
<keyword evidence="2" id="KW-0812">Transmembrane</keyword>
<name>D3QAR4_STANL</name>
<sequence>MNENSRDETTPPDSPPGSLGTALRSITATRSRRWLSAITLLIGLIIPILLSVTLPASDQTFASIASPTQALMSVTVPCVGVLLAAELRRATAPVRLIPTLAAAVAAAAAVGAYGSATSAIAVVATPATEPWGDAAIVAASGPLLQSSAMLVGTGLGLLLRPSLVACLATVVLPLGAWALLGLPADGAAQPWLTPFGAAQNLLAGLPIGLAQWLAVAVLWSGGLNLLGAIRLRGVGPRR</sequence>
<feature type="transmembrane region" description="Helical" evidence="2">
    <location>
        <begin position="134"/>
        <end position="158"/>
    </location>
</feature>
<dbReference type="eggNOG" id="ENOG5033ZYV">
    <property type="taxonomic scope" value="Bacteria"/>
</dbReference>
<dbReference type="AlphaFoldDB" id="D3QAR4"/>
<evidence type="ECO:0000256" key="1">
    <source>
        <dbReference type="SAM" id="MobiDB-lite"/>
    </source>
</evidence>
<keyword evidence="2" id="KW-0472">Membrane</keyword>
<reference evidence="3 4" key="1">
    <citation type="journal article" date="2009" name="Stand. Genomic Sci.">
        <title>Complete genome sequence of Stackebrandtia nassauensis type strain (LLR-40K-21).</title>
        <authorList>
            <person name="Munk C."/>
            <person name="Lapidus A."/>
            <person name="Copeland A."/>
            <person name="Jando M."/>
            <person name="Mayilraj S."/>
            <person name="Glavina Del Rio T."/>
            <person name="Nolan M."/>
            <person name="Chen F."/>
            <person name="Lucas S."/>
            <person name="Tice H."/>
            <person name="Cheng J.F."/>
            <person name="Han C."/>
            <person name="Detter J.C."/>
            <person name="Bruce D."/>
            <person name="Goodwin L."/>
            <person name="Chain P."/>
            <person name="Pitluck S."/>
            <person name="Goker M."/>
            <person name="Ovchinikova G."/>
            <person name="Pati A."/>
            <person name="Ivanova N."/>
            <person name="Mavromatis K."/>
            <person name="Chen A."/>
            <person name="Palaniappan K."/>
            <person name="Land M."/>
            <person name="Hauser L."/>
            <person name="Chang Y.J."/>
            <person name="Jeffries C.D."/>
            <person name="Bristow J."/>
            <person name="Eisen J.A."/>
            <person name="Markowitz V."/>
            <person name="Hugenholtz P."/>
            <person name="Kyrpides N.C."/>
            <person name="Klenk H.P."/>
        </authorList>
    </citation>
    <scope>NUCLEOTIDE SEQUENCE [LARGE SCALE GENOMIC DNA]</scope>
    <source>
        <strain evidence="4">DSM 44728 / CIP 108903 / NRRL B-16338 / NBRC 102104 / LLR-40K-21</strain>
    </source>
</reference>
<dbReference type="STRING" id="446470.Snas_5074"/>
<organism evidence="3 4">
    <name type="scientific">Stackebrandtia nassauensis (strain DSM 44728 / CIP 108903 / NRRL B-16338 / NBRC 102104 / LLR-40K-21)</name>
    <dbReference type="NCBI Taxonomy" id="446470"/>
    <lineage>
        <taxon>Bacteria</taxon>
        <taxon>Bacillati</taxon>
        <taxon>Actinomycetota</taxon>
        <taxon>Actinomycetes</taxon>
        <taxon>Glycomycetales</taxon>
        <taxon>Glycomycetaceae</taxon>
        <taxon>Stackebrandtia</taxon>
    </lineage>
</organism>
<evidence type="ECO:0000256" key="2">
    <source>
        <dbReference type="SAM" id="Phobius"/>
    </source>
</evidence>
<dbReference type="KEGG" id="sna:Snas_5074"/>
<dbReference type="OrthoDB" id="3404376at2"/>
<protein>
    <submittedName>
        <fullName evidence="3">Uncharacterized protein</fullName>
    </submittedName>
</protein>
<keyword evidence="4" id="KW-1185">Reference proteome</keyword>
<keyword evidence="2" id="KW-1133">Transmembrane helix</keyword>
<proteinExistence type="predicted"/>
<dbReference type="RefSeq" id="WP_013020281.1">
    <property type="nucleotide sequence ID" value="NC_013947.1"/>
</dbReference>
<feature type="transmembrane region" description="Helical" evidence="2">
    <location>
        <begin position="60"/>
        <end position="84"/>
    </location>
</feature>
<evidence type="ECO:0000313" key="3">
    <source>
        <dbReference type="EMBL" id="ADD44710.1"/>
    </source>
</evidence>
<dbReference type="Proteomes" id="UP000000844">
    <property type="component" value="Chromosome"/>
</dbReference>
<feature type="transmembrane region" description="Helical" evidence="2">
    <location>
        <begin position="202"/>
        <end position="229"/>
    </location>
</feature>
<feature type="transmembrane region" description="Helical" evidence="2">
    <location>
        <begin position="34"/>
        <end position="54"/>
    </location>
</feature>
<feature type="region of interest" description="Disordered" evidence="1">
    <location>
        <begin position="1"/>
        <end position="21"/>
    </location>
</feature>
<feature type="transmembrane region" description="Helical" evidence="2">
    <location>
        <begin position="96"/>
        <end position="114"/>
    </location>
</feature>
<feature type="transmembrane region" description="Helical" evidence="2">
    <location>
        <begin position="163"/>
        <end position="182"/>
    </location>
</feature>
<dbReference type="EMBL" id="CP001778">
    <property type="protein sequence ID" value="ADD44710.1"/>
    <property type="molecule type" value="Genomic_DNA"/>
</dbReference>
<evidence type="ECO:0000313" key="4">
    <source>
        <dbReference type="Proteomes" id="UP000000844"/>
    </source>
</evidence>
<dbReference type="HOGENOM" id="CLU_1164800_0_0_11"/>